<evidence type="ECO:0000313" key="2">
    <source>
        <dbReference type="EMBL" id="MBB6347755.1"/>
    </source>
</evidence>
<feature type="compositionally biased region" description="Pro residues" evidence="1">
    <location>
        <begin position="92"/>
        <end position="105"/>
    </location>
</feature>
<dbReference type="Proteomes" id="UP000583800">
    <property type="component" value="Unassembled WGS sequence"/>
</dbReference>
<dbReference type="RefSeq" id="WP_185085645.1">
    <property type="nucleotide sequence ID" value="NZ_JACHJB010000002.1"/>
</dbReference>
<protein>
    <recommendedName>
        <fullName evidence="4">Helix-turn-helix domain-containing protein</fullName>
    </recommendedName>
</protein>
<gene>
    <name evidence="2" type="ORF">FHU36_004300</name>
</gene>
<organism evidence="2 3">
    <name type="scientific">Nonomuraea muscovyensis</name>
    <dbReference type="NCBI Taxonomy" id="1124761"/>
    <lineage>
        <taxon>Bacteria</taxon>
        <taxon>Bacillati</taxon>
        <taxon>Actinomycetota</taxon>
        <taxon>Actinomycetes</taxon>
        <taxon>Streptosporangiales</taxon>
        <taxon>Streptosporangiaceae</taxon>
        <taxon>Nonomuraea</taxon>
    </lineage>
</organism>
<reference evidence="2 3" key="1">
    <citation type="submission" date="2020-08" db="EMBL/GenBank/DDBJ databases">
        <title>Sequencing the genomes of 1000 actinobacteria strains.</title>
        <authorList>
            <person name="Klenk H.-P."/>
        </authorList>
    </citation>
    <scope>NUCLEOTIDE SEQUENCE [LARGE SCALE GENOMIC DNA]</scope>
    <source>
        <strain evidence="2 3">DSM 45913</strain>
    </source>
</reference>
<name>A0A7X0C3A5_9ACTN</name>
<proteinExistence type="predicted"/>
<accession>A0A7X0C3A5</accession>
<dbReference type="AlphaFoldDB" id="A0A7X0C3A5"/>
<keyword evidence="3" id="KW-1185">Reference proteome</keyword>
<evidence type="ECO:0000256" key="1">
    <source>
        <dbReference type="SAM" id="MobiDB-lite"/>
    </source>
</evidence>
<feature type="region of interest" description="Disordered" evidence="1">
    <location>
        <begin position="74"/>
        <end position="160"/>
    </location>
</feature>
<evidence type="ECO:0000313" key="3">
    <source>
        <dbReference type="Proteomes" id="UP000583800"/>
    </source>
</evidence>
<evidence type="ECO:0008006" key="4">
    <source>
        <dbReference type="Google" id="ProtNLM"/>
    </source>
</evidence>
<sequence>MKQYSVAITQETDEGSVLKAGPQMTVRIEVVDGQAHVVEMTMRAQAGADLTSGPFPSVDLECLARAFAGEAASRAPVPVTAAQPTVSTPAAPQVPAPEVPAPEVPAPQAAAPQPAVSQPVVPEPQDKEAERPHRSKRTVSRPKTPVPGARAYRKMPDPDELQRVYGDVGSIAGVAKHYNVPAHTAQGWIGRLRKRGVVPS</sequence>
<feature type="compositionally biased region" description="Low complexity" evidence="1">
    <location>
        <begin position="106"/>
        <end position="120"/>
    </location>
</feature>
<comment type="caution">
    <text evidence="2">The sequence shown here is derived from an EMBL/GenBank/DDBJ whole genome shotgun (WGS) entry which is preliminary data.</text>
</comment>
<dbReference type="EMBL" id="JACHJB010000002">
    <property type="protein sequence ID" value="MBB6347755.1"/>
    <property type="molecule type" value="Genomic_DNA"/>
</dbReference>